<accession>A0A9W6GLL2</accession>
<dbReference type="SUPFAM" id="SSF52540">
    <property type="entry name" value="P-loop containing nucleoside triphosphate hydrolases"/>
    <property type="match status" value="1"/>
</dbReference>
<name>A0A9W6GLL2_9FUSO</name>
<dbReference type="Gene3D" id="3.30.450.90">
    <property type="match status" value="1"/>
</dbReference>
<protein>
    <submittedName>
        <fullName evidence="3">Twitching motility protein PilT</fullName>
    </submittedName>
</protein>
<dbReference type="InterPro" id="IPR050921">
    <property type="entry name" value="T4SS_GSP_E_ATPase"/>
</dbReference>
<dbReference type="SMART" id="SM00382">
    <property type="entry name" value="AAA"/>
    <property type="match status" value="1"/>
</dbReference>
<dbReference type="InterPro" id="IPR006321">
    <property type="entry name" value="PilT/PilU"/>
</dbReference>
<dbReference type="InterPro" id="IPR027417">
    <property type="entry name" value="P-loop_NTPase"/>
</dbReference>
<dbReference type="Proteomes" id="UP001144471">
    <property type="component" value="Unassembled WGS sequence"/>
</dbReference>
<feature type="domain" description="Bacterial type II secretion system protein E" evidence="2">
    <location>
        <begin position="194"/>
        <end position="208"/>
    </location>
</feature>
<dbReference type="GO" id="GO:0005524">
    <property type="term" value="F:ATP binding"/>
    <property type="evidence" value="ECO:0007669"/>
    <property type="project" value="InterPro"/>
</dbReference>
<comment type="similarity">
    <text evidence="1">Belongs to the GSP E family.</text>
</comment>
<dbReference type="NCBIfam" id="TIGR01420">
    <property type="entry name" value="pilT_fam"/>
    <property type="match status" value="1"/>
</dbReference>
<evidence type="ECO:0000313" key="4">
    <source>
        <dbReference type="Proteomes" id="UP001144471"/>
    </source>
</evidence>
<sequence>MDMTEILVKAEEMGASDIHFVVGKPPMVRIHGKLRELPGADRLMPNSIKELSSSILNEAQEKAFDMNKELDFSFGIAGVGRYRVNLHMQRGTVGMTIRSLSTEIPEFDDLKIHDSVKNFIDNKNGLILVTGPTGSGKSTTLASLLDKINRERHEHIITIEDPIEYLHMHKSSLVEQREIGADTESFSTALKYALRQDPDVILIGEMRDLETITAALTAAETGHLVFGTLHTNDASKTVDRIIDVFPTDQQAQVKVMLSTSLRGVLAQQLVPTVDGKRRAACEVLVGTPAIGNLIREGKTHQIPSMIETGARHGMISMDASLKKLLKEGIISMEEFEKRAKNKING</sequence>
<dbReference type="AlphaFoldDB" id="A0A9W6GLL2"/>
<evidence type="ECO:0000259" key="2">
    <source>
        <dbReference type="PROSITE" id="PS00662"/>
    </source>
</evidence>
<comment type="caution">
    <text evidence="3">The sequence shown here is derived from an EMBL/GenBank/DDBJ whole genome shotgun (WGS) entry which is preliminary data.</text>
</comment>
<dbReference type="InterPro" id="IPR001482">
    <property type="entry name" value="T2SS/T4SS_dom"/>
</dbReference>
<dbReference type="InterPro" id="IPR003593">
    <property type="entry name" value="AAA+_ATPase"/>
</dbReference>
<dbReference type="EMBL" id="BSDY01000008">
    <property type="protein sequence ID" value="GLI56497.1"/>
    <property type="molecule type" value="Genomic_DNA"/>
</dbReference>
<proteinExistence type="inferred from homology"/>
<dbReference type="Pfam" id="PF00437">
    <property type="entry name" value="T2SSE"/>
    <property type="match status" value="1"/>
</dbReference>
<gene>
    <name evidence="3" type="ORF">PM10SUCC1_20110</name>
</gene>
<reference evidence="3" key="1">
    <citation type="submission" date="2022-12" db="EMBL/GenBank/DDBJ databases">
        <title>Reference genome sequencing for broad-spectrum identification of bacterial and archaeal isolates by mass spectrometry.</title>
        <authorList>
            <person name="Sekiguchi Y."/>
            <person name="Tourlousse D.M."/>
        </authorList>
    </citation>
    <scope>NUCLEOTIDE SEQUENCE</scope>
    <source>
        <strain evidence="3">10succ1</strain>
    </source>
</reference>
<keyword evidence="4" id="KW-1185">Reference proteome</keyword>
<dbReference type="GO" id="GO:0016887">
    <property type="term" value="F:ATP hydrolysis activity"/>
    <property type="evidence" value="ECO:0007669"/>
    <property type="project" value="InterPro"/>
</dbReference>
<evidence type="ECO:0000256" key="1">
    <source>
        <dbReference type="ARBA" id="ARBA00006611"/>
    </source>
</evidence>
<organism evidence="3 4">
    <name type="scientific">Propionigenium maris DSM 9537</name>
    <dbReference type="NCBI Taxonomy" id="1123000"/>
    <lineage>
        <taxon>Bacteria</taxon>
        <taxon>Fusobacteriati</taxon>
        <taxon>Fusobacteriota</taxon>
        <taxon>Fusobacteriia</taxon>
        <taxon>Fusobacteriales</taxon>
        <taxon>Fusobacteriaceae</taxon>
        <taxon>Propionigenium</taxon>
    </lineage>
</organism>
<dbReference type="Gene3D" id="3.40.50.300">
    <property type="entry name" value="P-loop containing nucleotide triphosphate hydrolases"/>
    <property type="match status" value="1"/>
</dbReference>
<dbReference type="PANTHER" id="PTHR30486">
    <property type="entry name" value="TWITCHING MOTILITY PROTEIN PILT"/>
    <property type="match status" value="1"/>
</dbReference>
<dbReference type="RefSeq" id="WP_281835682.1">
    <property type="nucleotide sequence ID" value="NZ_BSDY01000008.1"/>
</dbReference>
<evidence type="ECO:0000313" key="3">
    <source>
        <dbReference type="EMBL" id="GLI56497.1"/>
    </source>
</evidence>
<dbReference type="CDD" id="cd01131">
    <property type="entry name" value="PilT"/>
    <property type="match status" value="1"/>
</dbReference>
<dbReference type="PROSITE" id="PS00662">
    <property type="entry name" value="T2SP_E"/>
    <property type="match status" value="1"/>
</dbReference>